<evidence type="ECO:0008006" key="5">
    <source>
        <dbReference type="Google" id="ProtNLM"/>
    </source>
</evidence>
<evidence type="ECO:0000256" key="2">
    <source>
        <dbReference type="SAM" id="Phobius"/>
    </source>
</evidence>
<evidence type="ECO:0000313" key="4">
    <source>
        <dbReference type="Proteomes" id="UP000004116"/>
    </source>
</evidence>
<dbReference type="EMBL" id="AGCA01000453">
    <property type="protein sequence ID" value="EGY28129.1"/>
    <property type="molecule type" value="Genomic_DNA"/>
</dbReference>
<dbReference type="RefSeq" id="WP_006707579.1">
    <property type="nucleotide sequence ID" value="NZ_AGCA01000453.1"/>
</dbReference>
<evidence type="ECO:0000313" key="3">
    <source>
        <dbReference type="EMBL" id="EGY28129.1"/>
    </source>
</evidence>
<comment type="caution">
    <text evidence="3">The sequence shown here is derived from an EMBL/GenBank/DDBJ whole genome shotgun (WGS) entry which is preliminary data.</text>
</comment>
<accession>G2H1K0</accession>
<dbReference type="InterPro" id="IPR019652">
    <property type="entry name" value="DUF2509"/>
</dbReference>
<organism evidence="3 4">
    <name type="scientific">Candidatus Regiella insecticola 5.15</name>
    <dbReference type="NCBI Taxonomy" id="1005043"/>
    <lineage>
        <taxon>Bacteria</taxon>
        <taxon>Pseudomonadati</taxon>
        <taxon>Pseudomonadota</taxon>
        <taxon>Gammaproteobacteria</taxon>
        <taxon>Enterobacterales</taxon>
        <taxon>Enterobacteriaceae</taxon>
        <taxon>aphid secondary symbionts</taxon>
        <taxon>Candidatus Regiella</taxon>
    </lineage>
</organism>
<feature type="region of interest" description="Disordered" evidence="1">
    <location>
        <begin position="36"/>
        <end position="56"/>
    </location>
</feature>
<feature type="transmembrane region" description="Helical" evidence="2">
    <location>
        <begin position="71"/>
        <end position="90"/>
    </location>
</feature>
<keyword evidence="2" id="KW-0472">Membrane</keyword>
<dbReference type="AlphaFoldDB" id="G2H1K0"/>
<gene>
    <name evidence="3" type="ORF">Rin_00019430</name>
</gene>
<name>G2H1K0_9ENTR</name>
<keyword evidence="2" id="KW-1133">Transmembrane helix</keyword>
<dbReference type="Pfam" id="PF10713">
    <property type="entry name" value="DUF2509"/>
    <property type="match status" value="1"/>
</dbReference>
<keyword evidence="2" id="KW-0812">Transmembrane</keyword>
<sequence length="221" mass="25464">MKSLYIPNEFRVTARRQSIASPKYISFVFEVAARRPGRPTDERRQLGNSGEPPQPTIRRLQRQRVYQQGSCILMTVMIFFTLSLLLLTGLHRQLEYAIHITHHEQSYLQAYNQAASSLNWGITRRWSLKSLQYNKSRYYGKWTCETQAFHGLKACIKAAAASNLLWLKGEGTVPNQTQKIVLYQQVAPVIDLSAIDLQKVVGIAQRWLDFCPERDEKFCAD</sequence>
<proteinExistence type="predicted"/>
<protein>
    <recommendedName>
        <fullName evidence="5">Tfp pilus assembly protein PilX</fullName>
    </recommendedName>
</protein>
<keyword evidence="4" id="KW-1185">Reference proteome</keyword>
<evidence type="ECO:0000256" key="1">
    <source>
        <dbReference type="SAM" id="MobiDB-lite"/>
    </source>
</evidence>
<dbReference type="Proteomes" id="UP000004116">
    <property type="component" value="Unassembled WGS sequence"/>
</dbReference>
<reference evidence="3 4" key="1">
    <citation type="journal article" date="2012" name="Genome Res.">
        <title>Genomic basis of endosymbiont-conferred protection against an insect parasitoid.</title>
        <authorList>
            <person name="Hansen A.K."/>
            <person name="Vorburger C."/>
            <person name="Moran N.A."/>
        </authorList>
    </citation>
    <scope>NUCLEOTIDE SEQUENCE [LARGE SCALE GENOMIC DNA]</scope>
    <source>
        <strain evidence="4">R5.15</strain>
    </source>
</reference>